<dbReference type="AlphaFoldDB" id="A0A0N4VYK6"/>
<organism evidence="1">
    <name type="scientific">Haemonchus placei</name>
    <name type="common">Barber's pole worm</name>
    <dbReference type="NCBI Taxonomy" id="6290"/>
    <lineage>
        <taxon>Eukaryota</taxon>
        <taxon>Metazoa</taxon>
        <taxon>Ecdysozoa</taxon>
        <taxon>Nematoda</taxon>
        <taxon>Chromadorea</taxon>
        <taxon>Rhabditida</taxon>
        <taxon>Rhabditina</taxon>
        <taxon>Rhabditomorpha</taxon>
        <taxon>Strongyloidea</taxon>
        <taxon>Trichostrongylidae</taxon>
        <taxon>Haemonchus</taxon>
    </lineage>
</organism>
<proteinExistence type="predicted"/>
<evidence type="ECO:0000313" key="1">
    <source>
        <dbReference type="WBParaSite" id="HPLM_0000237701-mRNA-1"/>
    </source>
</evidence>
<accession>A0A0N4VYK6</accession>
<dbReference type="WBParaSite" id="HPLM_0000237701-mRNA-1">
    <property type="protein sequence ID" value="HPLM_0000237701-mRNA-1"/>
    <property type="gene ID" value="HPLM_0000237701"/>
</dbReference>
<protein>
    <submittedName>
        <fullName evidence="1">Secreted protein</fullName>
    </submittedName>
</protein>
<reference evidence="1" key="1">
    <citation type="submission" date="2017-02" db="UniProtKB">
        <authorList>
            <consortium name="WormBaseParasite"/>
        </authorList>
    </citation>
    <scope>IDENTIFICATION</scope>
</reference>
<name>A0A0N4VYK6_HAEPC</name>
<sequence>LCARKRVWKSPFRTFYPLFFASGECAKIDRYPTILYTYVWINRFIFGDYHIGKSHSHTFGVLPKTDSGFFEIQFCRHHISNSKRIAIVSENIVVRSFSQRCTAV</sequence>